<keyword evidence="3" id="KW-1185">Reference proteome</keyword>
<reference evidence="3" key="1">
    <citation type="submission" date="2016-10" db="EMBL/GenBank/DDBJ databases">
        <authorList>
            <person name="Varghese N."/>
            <person name="Submissions S."/>
        </authorList>
    </citation>
    <scope>NUCLEOTIDE SEQUENCE [LARGE SCALE GENOMIC DNA]</scope>
    <source>
        <strain evidence="3">DSM 23095</strain>
    </source>
</reference>
<dbReference type="RefSeq" id="WP_087940303.1">
    <property type="nucleotide sequence ID" value="NZ_FNAC01000031.1"/>
</dbReference>
<feature type="transmembrane region" description="Helical" evidence="1">
    <location>
        <begin position="85"/>
        <end position="108"/>
    </location>
</feature>
<evidence type="ECO:0000313" key="3">
    <source>
        <dbReference type="Proteomes" id="UP000199060"/>
    </source>
</evidence>
<dbReference type="AlphaFoldDB" id="A0A1G6UY43"/>
<keyword evidence="1" id="KW-0812">Transmembrane</keyword>
<evidence type="ECO:0000256" key="1">
    <source>
        <dbReference type="SAM" id="Phobius"/>
    </source>
</evidence>
<gene>
    <name evidence="2" type="ORF">SAMN04488104_103121</name>
</gene>
<evidence type="ECO:0008006" key="4">
    <source>
        <dbReference type="Google" id="ProtNLM"/>
    </source>
</evidence>
<dbReference type="OrthoDB" id="825316at2"/>
<keyword evidence="1" id="KW-1133">Transmembrane helix</keyword>
<protein>
    <recommendedName>
        <fullName evidence="4">Tetratricopeptide repeat-containing protein</fullName>
    </recommendedName>
</protein>
<dbReference type="Proteomes" id="UP000199060">
    <property type="component" value="Unassembled WGS sequence"/>
</dbReference>
<sequence length="252" mass="28662">MNNKFEIDQLEEYLQGTSSPELTRQIQSELIKNEALRVELESLKLSTEAIKLAGWRAEIQKVQESYLHERKSIKAETKQVNLGLWLGRIAASLLFLLVGAATLMVITISPESFLESKTVSYSVPLTRGETDISDLENEYRNGNHERVLELVDKTLDPTTEMSFLAAMSALELKEGAQAEQLLKSIETANQSVGANLYQDEVDYYLVKANILTKDYAEVQERIQKILNDPNHTYSRNVSRLDQWKVKILNLKN</sequence>
<proteinExistence type="predicted"/>
<dbReference type="EMBL" id="FNAC01000031">
    <property type="protein sequence ID" value="SDD46208.1"/>
    <property type="molecule type" value="Genomic_DNA"/>
</dbReference>
<evidence type="ECO:0000313" key="2">
    <source>
        <dbReference type="EMBL" id="SDD46208.1"/>
    </source>
</evidence>
<name>A0A1G6UY43_9BACT</name>
<accession>A0A1G6UY43</accession>
<dbReference type="STRING" id="686796.SAMN04488104_103121"/>
<keyword evidence="1" id="KW-0472">Membrane</keyword>
<organism evidence="2 3">
    <name type="scientific">Algoriphagus faecimaris</name>
    <dbReference type="NCBI Taxonomy" id="686796"/>
    <lineage>
        <taxon>Bacteria</taxon>
        <taxon>Pseudomonadati</taxon>
        <taxon>Bacteroidota</taxon>
        <taxon>Cytophagia</taxon>
        <taxon>Cytophagales</taxon>
        <taxon>Cyclobacteriaceae</taxon>
        <taxon>Algoriphagus</taxon>
    </lineage>
</organism>